<feature type="region of interest" description="Disordered" evidence="1">
    <location>
        <begin position="891"/>
        <end position="948"/>
    </location>
</feature>
<feature type="transmembrane region" description="Helical" evidence="2">
    <location>
        <begin position="121"/>
        <end position="143"/>
    </location>
</feature>
<feature type="region of interest" description="Disordered" evidence="1">
    <location>
        <begin position="315"/>
        <end position="477"/>
    </location>
</feature>
<evidence type="ECO:0000313" key="3">
    <source>
        <dbReference type="EMBL" id="NJP88575.1"/>
    </source>
</evidence>
<keyword evidence="2" id="KW-0472">Membrane</keyword>
<evidence type="ECO:0000256" key="2">
    <source>
        <dbReference type="SAM" id="Phobius"/>
    </source>
</evidence>
<evidence type="ECO:0000313" key="4">
    <source>
        <dbReference type="Proteomes" id="UP000696294"/>
    </source>
</evidence>
<reference evidence="3 4" key="1">
    <citation type="submission" date="2020-03" db="EMBL/GenBank/DDBJ databases">
        <title>WGS of actinomycetes isolated from Thailand.</title>
        <authorList>
            <person name="Thawai C."/>
        </authorList>
    </citation>
    <scope>NUCLEOTIDE SEQUENCE [LARGE SCALE GENOMIC DNA]</scope>
    <source>
        <strain evidence="3 4">FMUSA5-5</strain>
    </source>
</reference>
<dbReference type="Proteomes" id="UP000696294">
    <property type="component" value="Unassembled WGS sequence"/>
</dbReference>
<proteinExistence type="predicted"/>
<keyword evidence="2" id="KW-0812">Transmembrane</keyword>
<comment type="caution">
    <text evidence="3">The sequence shown here is derived from an EMBL/GenBank/DDBJ whole genome shotgun (WGS) entry which is preliminary data.</text>
</comment>
<organism evidence="3 4">
    <name type="scientific">Nonomuraea composti</name>
    <dbReference type="NCBI Taxonomy" id="2720023"/>
    <lineage>
        <taxon>Bacteria</taxon>
        <taxon>Bacillati</taxon>
        <taxon>Actinomycetota</taxon>
        <taxon>Actinomycetes</taxon>
        <taxon>Streptosporangiales</taxon>
        <taxon>Streptosporangiaceae</taxon>
        <taxon>Nonomuraea</taxon>
    </lineage>
</organism>
<feature type="compositionally biased region" description="Polar residues" evidence="1">
    <location>
        <begin position="435"/>
        <end position="444"/>
    </location>
</feature>
<accession>A0ABX1ASF2</accession>
<keyword evidence="2" id="KW-1133">Transmembrane helix</keyword>
<evidence type="ECO:0000256" key="1">
    <source>
        <dbReference type="SAM" id="MobiDB-lite"/>
    </source>
</evidence>
<protein>
    <submittedName>
        <fullName evidence="3">Uncharacterized protein</fullName>
    </submittedName>
</protein>
<name>A0ABX1ASF2_9ACTN</name>
<sequence length="1338" mass="142911">MGLDLSRVPEVVRPIAQPLTGGALPEADVAGIIAEARTMEELADTLAEIRADDAGAVMRLLRDGVWKGAAKETFEQVFAALSGNDDRPGSPQALLDLLEQALREEARSLREHGVRMQHTEWMIYASLALLGAMIVRLLVWIYVNGPAVLGLIQHHTLLTRVSIQTLKRLVLINMLRFGGLMGGLDLGVQVAQQLWGVREAGDFDYASLAMSAGSGALTGALFAGANAGLSRLLSREMVYVASKTELAVRDKVVALGQSMYGQALLGGVTGTAGAVPGLALSGQLDAAHLGYTFLSGVAGGLDVPASARVSYRPLPDAAELGGRPGGSPPGPHDGTTLARHAQDARHARDAPPHRDGGIGPVGDRSPSPAGETGSGTLPPPRGETIVGEVVRRRDTPLPPSPAHVAGGSAERPASGPAVAERGPVHVPPDRGTQPVPDQQASTTARPHPGRSEPPPVPAARPAPGDRLSDGYAPIADPRPRNFAEAAAIVHRWTPGDGAQNRIEQLLNGRHTGDGPPDPQLLEHGRHIMRGLPVQDRSDATAAALATMSTSLRAENATRAVDDLATQLFGARRDIDALVYLYREAQSQGMAPEAARGRAEVADVLARTMAADRHRWLGHLHRALLPATTAGDARAAGIIVEAMGPLVTASTVSAFTRPLLQDAGVQTVGQLLPLVRAAHDQGFLPAATTGVHAFQEAMRGFRETDPRLWDGLLVADNYNLTGLGDDGTRLLASLNDIVRHPETGMGRRVVLPLERLATEVGQGGSVEQLLRLAGDAPGSAHAAGVRELIELLTAHRSRDPYLWDGLRLATEYGLPRTADAEARALARLAEITAAEPPSRIWVFDPLRRLADQAGLGHSVEELARRTAEAGQSGLDLFGPIDRRQVLDALAPSRTVGETPAPLVDGSRTPHGWGSPRSLHDLSPSAVREAREAASAHHAQAQREHHRNQSRLRRALAPAFGTDPRIIAERRMVASLEARARAWQRWPDAPEVSFTRDFAAYRRAYDRAVARGLAGEQVIPYSYENATASLGARDGGRGFGLEIEYDLPGGVMTDRALAIPRALHEAGLTADASAHAYHTSKDRGYRSGPPGGRGLWLLERDSTVLGELVSPILYDEPETWENLRLACEIIRAHGGVASVRTGGHIHVSTHDYDHIVANYTSVLDYAGRHTDTLYRLGHNPEQEGHRGQKWCRPHPPPSAGYSSIAQVTGVHGRESAVNTFGVAGRPTDHIEFRMWDGSLDPAVIQAQVKVSLALVEAAFRNAILDLPPNDGRHDALGAHAGLRPFGSAADATPEGSLSFRRLMDELFWRAADKEQLTALYAITRWADPQEDESPDGTRAP</sequence>
<feature type="compositionally biased region" description="Pro residues" evidence="1">
    <location>
        <begin position="451"/>
        <end position="460"/>
    </location>
</feature>
<dbReference type="RefSeq" id="WP_168006773.1">
    <property type="nucleotide sequence ID" value="NZ_JAATEP010000002.1"/>
</dbReference>
<dbReference type="EMBL" id="JAATEP010000002">
    <property type="protein sequence ID" value="NJP88575.1"/>
    <property type="molecule type" value="Genomic_DNA"/>
</dbReference>
<feature type="compositionally biased region" description="Basic and acidic residues" evidence="1">
    <location>
        <begin position="340"/>
        <end position="356"/>
    </location>
</feature>
<gene>
    <name evidence="3" type="ORF">HCN51_03730</name>
</gene>
<keyword evidence="4" id="KW-1185">Reference proteome</keyword>